<dbReference type="InterPro" id="IPR012337">
    <property type="entry name" value="RNaseH-like_sf"/>
</dbReference>
<dbReference type="Pfam" id="PF13456">
    <property type="entry name" value="RVT_3"/>
    <property type="match status" value="1"/>
</dbReference>
<dbReference type="GO" id="GO:0003676">
    <property type="term" value="F:nucleic acid binding"/>
    <property type="evidence" value="ECO:0007669"/>
    <property type="project" value="InterPro"/>
</dbReference>
<dbReference type="Gramene" id="evm.model.03.256">
    <property type="protein sequence ID" value="cds.evm.model.03.256"/>
    <property type="gene ID" value="evm.TU.03.256"/>
</dbReference>
<dbReference type="Pfam" id="PF00078">
    <property type="entry name" value="RVT_1"/>
    <property type="match status" value="1"/>
</dbReference>
<dbReference type="PANTHER" id="PTHR33116">
    <property type="entry name" value="REVERSE TRANSCRIPTASE ZINC-BINDING DOMAIN-CONTAINING PROTEIN-RELATED-RELATED"/>
    <property type="match status" value="1"/>
</dbReference>
<dbReference type="InterPro" id="IPR000477">
    <property type="entry name" value="RT_dom"/>
</dbReference>
<dbReference type="PANTHER" id="PTHR33116:SF86">
    <property type="entry name" value="REVERSE TRANSCRIPTASE DOMAIN-CONTAINING PROTEIN"/>
    <property type="match status" value="1"/>
</dbReference>
<dbReference type="Proteomes" id="UP000596661">
    <property type="component" value="Chromosome 3"/>
</dbReference>
<accession>A0A803P894</accession>
<dbReference type="SUPFAM" id="SSF53098">
    <property type="entry name" value="Ribonuclease H-like"/>
    <property type="match status" value="1"/>
</dbReference>
<dbReference type="InterPro" id="IPR044730">
    <property type="entry name" value="RNase_H-like_dom_plant"/>
</dbReference>
<dbReference type="CDD" id="cd06222">
    <property type="entry name" value="RNase_H_like"/>
    <property type="match status" value="1"/>
</dbReference>
<name>A0A803P894_CANSA</name>
<reference evidence="2" key="1">
    <citation type="submission" date="2018-11" db="EMBL/GenBank/DDBJ databases">
        <authorList>
            <person name="Grassa J C."/>
        </authorList>
    </citation>
    <scope>NUCLEOTIDE SEQUENCE [LARGE SCALE GENOMIC DNA]</scope>
</reference>
<dbReference type="CDD" id="cd01650">
    <property type="entry name" value="RT_nLTR_like"/>
    <property type="match status" value="1"/>
</dbReference>
<feature type="domain" description="Reverse transcriptase" evidence="1">
    <location>
        <begin position="135"/>
        <end position="404"/>
    </location>
</feature>
<sequence length="1019" mass="115698">MVRELWLKEGDRSSRFFHASVVIRRRRNFIWAIKDRDGRWLESRPEIEEYFRGNFSQVFRSGNPVLDAEFYDLLPKMVSPEDNQALMSIPSPEEIKKVVWELPPLKSPGPDGFPGKFYKDNWDTINSEVINFVQEFFSSGRFVTEINRTFIVLIPKNDSASSFEDYRPISLCNTSYKIISKLLANRIRPILSKLISPNQSAFVKGRWIAENSIMANEIINFMRHKKGKQGFIGVKCDMSKAYDRLEWRFIEAVLLANGFDNHFVKLVMFCIESVKFQVLLNGGLTKTFTPGRGIRQGDPLSPYIYILCSEVLSRLLLKKEVEGHLIGVKTSRTGPSITHLMYADDTMLFTRADAISVLVLQECTSKYCSWSGQKINAAKSRVTFSDNCGWELKGELLDLLGFDIMDYDEKFLGNPLFIRKNCGKNFQFVVDKVAKRLEGWKARLLSQAARTVLVKSVVQTIPSYSMAVFKLPGSILEELDKLTRRFWWKGDMEGGRYLSLIAWENLCKPKVCGGLGFRRAKDMNMCYMAKLAWLLARDGGELWVRMIKSKYFPNSSFFDASLSGSASIVARSIWSAKQLVVANSAWRVGSESDVNLWNGRWIIGDDVLICAGDINPTVKPRIVLGDLLQADSLAWDIRGVEDIFRPSVAAVMVRFNPLDLPLEDELVWTLTPRGNFTLKSVYWALNANSLCSGNGIFKKIWYGSLHPRLQLFVWKLYADALPTGSRLGAIFGNEPDSCALCNCPSGNTTSHLFWECEVAKRLWFISKWNVRIDSVNIYFGRDLVEWIFNAPFLASFNNSEKEEFICFAVCLCYSLWRFRNEAFHSKKVLPFEIMHKQVEREFAMFSLKPCKHKPPNTPGQDVGFTREIHSGLYQVWVDAAFHAGGAAIGVIIKNSFNQLQALFACKVEAHSVIAGELQAVIKGFEALQLLGVDRGCFFTDCQMLTVAAKEKRPPSWSTACSFSKLLRAIEGMGVSLVWIPRSENSGAHTLAKWATLNDCNGFVNFWDINPSVFNVIFSF</sequence>
<dbReference type="Pfam" id="PF13966">
    <property type="entry name" value="zf-RVT"/>
    <property type="match status" value="1"/>
</dbReference>
<dbReference type="Gene3D" id="3.30.420.10">
    <property type="entry name" value="Ribonuclease H-like superfamily/Ribonuclease H"/>
    <property type="match status" value="1"/>
</dbReference>
<proteinExistence type="predicted"/>
<evidence type="ECO:0000313" key="3">
    <source>
        <dbReference type="Proteomes" id="UP000596661"/>
    </source>
</evidence>
<dbReference type="PROSITE" id="PS50878">
    <property type="entry name" value="RT_POL"/>
    <property type="match status" value="1"/>
</dbReference>
<dbReference type="SUPFAM" id="SSF56672">
    <property type="entry name" value="DNA/RNA polymerases"/>
    <property type="match status" value="1"/>
</dbReference>
<dbReference type="EnsemblPlants" id="evm.model.03.256">
    <property type="protein sequence ID" value="cds.evm.model.03.256"/>
    <property type="gene ID" value="evm.TU.03.256"/>
</dbReference>
<dbReference type="EMBL" id="UZAU01000249">
    <property type="status" value="NOT_ANNOTATED_CDS"/>
    <property type="molecule type" value="Genomic_DNA"/>
</dbReference>
<organism evidence="2 3">
    <name type="scientific">Cannabis sativa</name>
    <name type="common">Hemp</name>
    <name type="synonym">Marijuana</name>
    <dbReference type="NCBI Taxonomy" id="3483"/>
    <lineage>
        <taxon>Eukaryota</taxon>
        <taxon>Viridiplantae</taxon>
        <taxon>Streptophyta</taxon>
        <taxon>Embryophyta</taxon>
        <taxon>Tracheophyta</taxon>
        <taxon>Spermatophyta</taxon>
        <taxon>Magnoliopsida</taxon>
        <taxon>eudicotyledons</taxon>
        <taxon>Gunneridae</taxon>
        <taxon>Pentapetalae</taxon>
        <taxon>rosids</taxon>
        <taxon>fabids</taxon>
        <taxon>Rosales</taxon>
        <taxon>Cannabaceae</taxon>
        <taxon>Cannabis</taxon>
    </lineage>
</organism>
<protein>
    <recommendedName>
        <fullName evidence="1">Reverse transcriptase domain-containing protein</fullName>
    </recommendedName>
</protein>
<evidence type="ECO:0000313" key="2">
    <source>
        <dbReference type="EnsemblPlants" id="cds.evm.model.03.256"/>
    </source>
</evidence>
<dbReference type="InterPro" id="IPR002156">
    <property type="entry name" value="RNaseH_domain"/>
</dbReference>
<dbReference type="GO" id="GO:0004523">
    <property type="term" value="F:RNA-DNA hybrid ribonuclease activity"/>
    <property type="evidence" value="ECO:0007669"/>
    <property type="project" value="InterPro"/>
</dbReference>
<dbReference type="InterPro" id="IPR043502">
    <property type="entry name" value="DNA/RNA_pol_sf"/>
</dbReference>
<keyword evidence="3" id="KW-1185">Reference proteome</keyword>
<reference evidence="2" key="2">
    <citation type="submission" date="2021-03" db="UniProtKB">
        <authorList>
            <consortium name="EnsemblPlants"/>
        </authorList>
    </citation>
    <scope>IDENTIFICATION</scope>
</reference>
<evidence type="ECO:0000259" key="1">
    <source>
        <dbReference type="PROSITE" id="PS50878"/>
    </source>
</evidence>
<dbReference type="InterPro" id="IPR026960">
    <property type="entry name" value="RVT-Znf"/>
</dbReference>
<dbReference type="OMA" id="NSIMANE"/>
<dbReference type="InterPro" id="IPR036397">
    <property type="entry name" value="RNaseH_sf"/>
</dbReference>
<dbReference type="AlphaFoldDB" id="A0A803P894"/>